<dbReference type="EMBL" id="JBEPIJ010000001">
    <property type="protein sequence ID" value="MES0872544.1"/>
    <property type="molecule type" value="Genomic_DNA"/>
</dbReference>
<gene>
    <name evidence="2" type="ORF">ABSH63_00755</name>
</gene>
<keyword evidence="3" id="KW-1185">Reference proteome</keyword>
<sequence length="160" mass="16913">MDVRVVEIAETLRSRGQWLAVAESCTGGLVAKTLTDLAGSSAWFERGVVSYSNRSKEDLLGVAASVLQQHGAVSEPTVRAMAMGLLDRAPVDWTLALTGIAGPGGGSDGKPVGTVWIACARRGGDCSARCFRFDGDRASVRLQSVRMALDILVDRLRHAG</sequence>
<evidence type="ECO:0000313" key="2">
    <source>
        <dbReference type="EMBL" id="MES0872544.1"/>
    </source>
</evidence>
<dbReference type="Gene3D" id="3.90.950.20">
    <property type="entry name" value="CinA-like"/>
    <property type="match status" value="1"/>
</dbReference>
<evidence type="ECO:0000259" key="1">
    <source>
        <dbReference type="Pfam" id="PF02464"/>
    </source>
</evidence>
<name>A0ABV2A7V6_9GAMM</name>
<accession>A0ABV2A7V6</accession>
<dbReference type="InterPro" id="IPR036653">
    <property type="entry name" value="CinA-like_C"/>
</dbReference>
<dbReference type="RefSeq" id="WP_352886476.1">
    <property type="nucleotide sequence ID" value="NZ_JBEPIJ010000001.1"/>
</dbReference>
<dbReference type="Proteomes" id="UP001465331">
    <property type="component" value="Unassembled WGS sequence"/>
</dbReference>
<comment type="caution">
    <text evidence="2">The sequence shown here is derived from an EMBL/GenBank/DDBJ whole genome shotgun (WGS) entry which is preliminary data.</text>
</comment>
<dbReference type="Pfam" id="PF02464">
    <property type="entry name" value="CinA"/>
    <property type="match status" value="1"/>
</dbReference>
<dbReference type="NCBIfam" id="TIGR00199">
    <property type="entry name" value="PncC_domain"/>
    <property type="match status" value="1"/>
</dbReference>
<evidence type="ECO:0000313" key="3">
    <source>
        <dbReference type="Proteomes" id="UP001465331"/>
    </source>
</evidence>
<dbReference type="SUPFAM" id="SSF142433">
    <property type="entry name" value="CinA-like"/>
    <property type="match status" value="1"/>
</dbReference>
<proteinExistence type="predicted"/>
<protein>
    <submittedName>
        <fullName evidence="2">CinA family protein</fullName>
    </submittedName>
</protein>
<reference evidence="2 3" key="1">
    <citation type="submission" date="2024-06" db="EMBL/GenBank/DDBJ databases">
        <authorList>
            <person name="Li Z."/>
            <person name="Jiang Y."/>
        </authorList>
    </citation>
    <scope>NUCLEOTIDE SEQUENCE [LARGE SCALE GENOMIC DNA]</scope>
    <source>
        <strain evidence="2 3">HSW-8</strain>
    </source>
</reference>
<dbReference type="InterPro" id="IPR008136">
    <property type="entry name" value="CinA_C"/>
</dbReference>
<organism evidence="2 3">
    <name type="scientific">Sinimarinibacterium thermocellulolyticum</name>
    <dbReference type="NCBI Taxonomy" id="3170016"/>
    <lineage>
        <taxon>Bacteria</taxon>
        <taxon>Pseudomonadati</taxon>
        <taxon>Pseudomonadota</taxon>
        <taxon>Gammaproteobacteria</taxon>
        <taxon>Nevskiales</taxon>
        <taxon>Nevskiaceae</taxon>
        <taxon>Sinimarinibacterium</taxon>
    </lineage>
</organism>
<feature type="domain" description="CinA C-terminal" evidence="1">
    <location>
        <begin position="7"/>
        <end position="154"/>
    </location>
</feature>